<dbReference type="GO" id="GO:0016491">
    <property type="term" value="F:oxidoreductase activity"/>
    <property type="evidence" value="ECO:0007669"/>
    <property type="project" value="InterPro"/>
</dbReference>
<name>A0A5P9Q5X2_9MICO</name>
<evidence type="ECO:0000313" key="2">
    <source>
        <dbReference type="Proteomes" id="UP000326702"/>
    </source>
</evidence>
<dbReference type="InterPro" id="IPR012349">
    <property type="entry name" value="Split_barrel_FMN-bd"/>
</dbReference>
<keyword evidence="2" id="KW-1185">Reference proteome</keyword>
<organism evidence="1 2">
    <name type="scientific">Luteimicrobium xylanilyticum</name>
    <dbReference type="NCBI Taxonomy" id="1133546"/>
    <lineage>
        <taxon>Bacteria</taxon>
        <taxon>Bacillati</taxon>
        <taxon>Actinomycetota</taxon>
        <taxon>Actinomycetes</taxon>
        <taxon>Micrococcales</taxon>
        <taxon>Luteimicrobium</taxon>
    </lineage>
</organism>
<evidence type="ECO:0000313" key="1">
    <source>
        <dbReference type="EMBL" id="QFU96783.1"/>
    </source>
</evidence>
<dbReference type="OrthoDB" id="3778270at2"/>
<proteinExistence type="predicted"/>
<protein>
    <recommendedName>
        <fullName evidence="3">Nitroreductase family deazaflavin-dependent oxidoreductase</fullName>
    </recommendedName>
</protein>
<dbReference type="Gene3D" id="2.30.110.10">
    <property type="entry name" value="Electron Transport, Fmn-binding Protein, Chain A"/>
    <property type="match status" value="1"/>
</dbReference>
<gene>
    <name evidence="1" type="ORF">KDY119_00273</name>
</gene>
<sequence length="170" mass="19263">MPDDDLARRNPLARALAWVLSTRWVVRAPVTLFRWGLGFVFAGRLMMLTHRGRTSGQRRYVVLEVVERPAPDTVMIASGFGERSQWFRNLQADPRCLVSVGARSDVPAVAYLLPDDESAAALERYAARYPRSWKELRRSITQVTGDPHSTIPIVRLELRPVGSRAPRRRG</sequence>
<dbReference type="Proteomes" id="UP000326702">
    <property type="component" value="Chromosome"/>
</dbReference>
<dbReference type="EMBL" id="CP045529">
    <property type="protein sequence ID" value="QFU96783.1"/>
    <property type="molecule type" value="Genomic_DNA"/>
</dbReference>
<dbReference type="KEGG" id="lxl:KDY119_00273"/>
<dbReference type="RefSeq" id="WP_051136900.1">
    <property type="nucleotide sequence ID" value="NZ_BAABIH010000013.1"/>
</dbReference>
<accession>A0A5P9Q5X2</accession>
<evidence type="ECO:0008006" key="3">
    <source>
        <dbReference type="Google" id="ProtNLM"/>
    </source>
</evidence>
<dbReference type="Pfam" id="PF04075">
    <property type="entry name" value="F420H2_quin_red"/>
    <property type="match status" value="1"/>
</dbReference>
<dbReference type="AlphaFoldDB" id="A0A5P9Q5X2"/>
<dbReference type="SUPFAM" id="SSF50475">
    <property type="entry name" value="FMN-binding split barrel"/>
    <property type="match status" value="1"/>
</dbReference>
<dbReference type="InterPro" id="IPR004378">
    <property type="entry name" value="F420H2_quin_Rdtase"/>
</dbReference>
<dbReference type="NCBIfam" id="TIGR00026">
    <property type="entry name" value="hi_GC_TIGR00026"/>
    <property type="match status" value="1"/>
</dbReference>
<reference evidence="1 2" key="1">
    <citation type="submission" date="2019-10" db="EMBL/GenBank/DDBJ databases">
        <title>Genome sequence of Luteimicrobium xylanilyticum HY-24.</title>
        <authorList>
            <person name="Kim D.Y."/>
            <person name="Park H.-Y."/>
        </authorList>
    </citation>
    <scope>NUCLEOTIDE SEQUENCE [LARGE SCALE GENOMIC DNA]</scope>
    <source>
        <strain evidence="1 2">HY-24</strain>
    </source>
</reference>